<evidence type="ECO:0000313" key="4">
    <source>
        <dbReference type="Proteomes" id="UP000727993"/>
    </source>
</evidence>
<comment type="caution">
    <text evidence="3">The sequence shown here is derived from an EMBL/GenBank/DDBJ whole genome shotgun (WGS) entry which is preliminary data.</text>
</comment>
<evidence type="ECO:0000256" key="1">
    <source>
        <dbReference type="SAM" id="MobiDB-lite"/>
    </source>
</evidence>
<dbReference type="Proteomes" id="UP000727993">
    <property type="component" value="Unassembled WGS sequence"/>
</dbReference>
<feature type="region of interest" description="Disordered" evidence="1">
    <location>
        <begin position="1"/>
        <end position="22"/>
    </location>
</feature>
<feature type="compositionally biased region" description="Low complexity" evidence="1">
    <location>
        <begin position="1"/>
        <end position="10"/>
    </location>
</feature>
<protein>
    <submittedName>
        <fullName evidence="3">MFS transporter</fullName>
    </submittedName>
</protein>
<feature type="transmembrane region" description="Helical" evidence="2">
    <location>
        <begin position="67"/>
        <end position="87"/>
    </location>
</feature>
<feature type="transmembrane region" description="Helical" evidence="2">
    <location>
        <begin position="265"/>
        <end position="284"/>
    </location>
</feature>
<keyword evidence="2" id="KW-0472">Membrane</keyword>
<feature type="transmembrane region" description="Helical" evidence="2">
    <location>
        <begin position="239"/>
        <end position="259"/>
    </location>
</feature>
<dbReference type="SUPFAM" id="SSF103501">
    <property type="entry name" value="Respiratory nitrate reductase 1 gamma chain"/>
    <property type="match status" value="1"/>
</dbReference>
<dbReference type="InterPro" id="IPR036197">
    <property type="entry name" value="NarG-like_sf"/>
</dbReference>
<reference evidence="3 4" key="1">
    <citation type="submission" date="2020-10" db="EMBL/GenBank/DDBJ databases">
        <title>Connecting structure to function with the recovery of over 1000 high-quality activated sludge metagenome-assembled genomes encoding full-length rRNA genes using long-read sequencing.</title>
        <authorList>
            <person name="Singleton C.M."/>
            <person name="Petriglieri F."/>
            <person name="Kristensen J.M."/>
            <person name="Kirkegaard R.H."/>
            <person name="Michaelsen T.Y."/>
            <person name="Andersen M.H."/>
            <person name="Karst S.M."/>
            <person name="Dueholm M.S."/>
            <person name="Nielsen P.H."/>
            <person name="Albertsen M."/>
        </authorList>
    </citation>
    <scope>NUCLEOTIDE SEQUENCE [LARGE SCALE GENOMIC DNA]</scope>
    <source>
        <strain evidence="3">Lyne_18-Q3-R50-59_MAXAC.006</strain>
    </source>
</reference>
<dbReference type="EMBL" id="JADJZA010000006">
    <property type="protein sequence ID" value="MBK9296896.1"/>
    <property type="molecule type" value="Genomic_DNA"/>
</dbReference>
<name>A0A936NC12_9ACTN</name>
<dbReference type="AlphaFoldDB" id="A0A936NC12"/>
<feature type="transmembrane region" description="Helical" evidence="2">
    <location>
        <begin position="145"/>
        <end position="167"/>
    </location>
</feature>
<sequence>MAQPTAQQTRPTPPPPAAPRRQASYAAGSWRSNVDVRAGVIATAAVVVLLVLVYLGSGGLKWFDAALAGYLVGVVLAVFATVYRYLIWIKRPPTAMLQRRGWESFRRSGSRGKNVVGLGGLVVTNLLTQGFIRRRSTSRWAAHQLVFWGCILAALVTFPLTFGWVHFESVGQQGGRYEAFLFGVGSGTFEAESVIGFTTFHLLNIAAFLVIAGVVIFLYRRLNDPGALAVERAGDFAALAGLFAVSITGLFLTASSLWLEGKYYSFLNNLHALTVIVGLMYIPFGKLFHIFQRPANLGVKFYQDEGREGGGQTCRSCDKPFATEMQVSDLKQVLPELGFDYSDGAGGNWQDTCPACRRGQVALAQTARVGGFG</sequence>
<evidence type="ECO:0000256" key="2">
    <source>
        <dbReference type="SAM" id="Phobius"/>
    </source>
</evidence>
<feature type="transmembrane region" description="Helical" evidence="2">
    <location>
        <begin position="36"/>
        <end position="55"/>
    </location>
</feature>
<proteinExistence type="predicted"/>
<keyword evidence="2" id="KW-0812">Transmembrane</keyword>
<evidence type="ECO:0000313" key="3">
    <source>
        <dbReference type="EMBL" id="MBK9296896.1"/>
    </source>
</evidence>
<accession>A0A936NC12</accession>
<keyword evidence="2" id="KW-1133">Transmembrane helix</keyword>
<dbReference type="Gene3D" id="1.20.950.20">
    <property type="entry name" value="Transmembrane di-heme cytochromes, Chain C"/>
    <property type="match status" value="1"/>
</dbReference>
<feature type="transmembrane region" description="Helical" evidence="2">
    <location>
        <begin position="194"/>
        <end position="219"/>
    </location>
</feature>
<gene>
    <name evidence="3" type="ORF">IPN02_08675</name>
</gene>
<organism evidence="3 4">
    <name type="scientific">Candidatus Neomicrothrix subdominans</name>
    <dbReference type="NCBI Taxonomy" id="2954438"/>
    <lineage>
        <taxon>Bacteria</taxon>
        <taxon>Bacillati</taxon>
        <taxon>Actinomycetota</taxon>
        <taxon>Acidimicrobiia</taxon>
        <taxon>Acidimicrobiales</taxon>
        <taxon>Microthrixaceae</taxon>
        <taxon>Candidatus Neomicrothrix</taxon>
    </lineage>
</organism>